<accession>A0A135P6R1</accession>
<comment type="caution">
    <text evidence="2">The sequence shown here is derived from an EMBL/GenBank/DDBJ whole genome shotgun (WGS) entry which is preliminary data.</text>
</comment>
<name>A0A135P6R1_9HYPH</name>
<keyword evidence="2" id="KW-0808">Transferase</keyword>
<organism evidence="2 3">
    <name type="scientific">Agrobacterium bohemicum</name>
    <dbReference type="NCBI Taxonomy" id="2052828"/>
    <lineage>
        <taxon>Bacteria</taxon>
        <taxon>Pseudomonadati</taxon>
        <taxon>Pseudomonadota</taxon>
        <taxon>Alphaproteobacteria</taxon>
        <taxon>Hyphomicrobiales</taxon>
        <taxon>Rhizobiaceae</taxon>
        <taxon>Rhizobium/Agrobacterium group</taxon>
        <taxon>Agrobacterium</taxon>
    </lineage>
</organism>
<protein>
    <submittedName>
        <fullName evidence="2">GNAT family acetyltransferase</fullName>
    </submittedName>
</protein>
<dbReference type="InterPro" id="IPR000182">
    <property type="entry name" value="GNAT_dom"/>
</dbReference>
<feature type="domain" description="N-acetyltransferase" evidence="1">
    <location>
        <begin position="1"/>
        <end position="148"/>
    </location>
</feature>
<dbReference type="Pfam" id="PF13508">
    <property type="entry name" value="Acetyltransf_7"/>
    <property type="match status" value="1"/>
</dbReference>
<reference evidence="2 3" key="1">
    <citation type="submission" date="2015-11" db="EMBL/GenBank/DDBJ databases">
        <title>Draft genome sequence of Agrobacterium sp. R89-1.</title>
        <authorList>
            <person name="Zahradnik J."/>
            <person name="Kyslikova E."/>
            <person name="Palyzova A."/>
            <person name="Kyslik P."/>
        </authorList>
    </citation>
    <scope>NUCLEOTIDE SEQUENCE [LARGE SCALE GENOMIC DNA]</scope>
    <source>
        <strain evidence="2 3">R89-1</strain>
    </source>
</reference>
<dbReference type="AlphaFoldDB" id="A0A135P6R1"/>
<dbReference type="STRING" id="2052828.ATO67_21205"/>
<dbReference type="Proteomes" id="UP000070498">
    <property type="component" value="Unassembled WGS sequence"/>
</dbReference>
<dbReference type="Gene3D" id="3.40.630.30">
    <property type="match status" value="1"/>
</dbReference>
<gene>
    <name evidence="2" type="ORF">ATO67_21205</name>
</gene>
<sequence>MQISNLRQYPGFADVIAERGWHAWWTESGVPLEDYRAHLNPMLEKEGIPSAFVAHDNDRYIGSVLIIENDLDERPDYAPWIAALWVEPDLRRQGIAAQLIARSREHAAELGHDICYLCAMADKRPYYLKQGFTLIEEDVAGLDVFTIPSR</sequence>
<dbReference type="EMBL" id="LNUW01000009">
    <property type="protein sequence ID" value="KXG87111.1"/>
    <property type="molecule type" value="Genomic_DNA"/>
</dbReference>
<dbReference type="InterPro" id="IPR016181">
    <property type="entry name" value="Acyl_CoA_acyltransferase"/>
</dbReference>
<dbReference type="CDD" id="cd04301">
    <property type="entry name" value="NAT_SF"/>
    <property type="match status" value="1"/>
</dbReference>
<evidence type="ECO:0000313" key="2">
    <source>
        <dbReference type="EMBL" id="KXG87111.1"/>
    </source>
</evidence>
<dbReference type="PROSITE" id="PS51186">
    <property type="entry name" value="GNAT"/>
    <property type="match status" value="1"/>
</dbReference>
<keyword evidence="3" id="KW-1185">Reference proteome</keyword>
<evidence type="ECO:0000313" key="3">
    <source>
        <dbReference type="Proteomes" id="UP000070498"/>
    </source>
</evidence>
<dbReference type="SUPFAM" id="SSF55729">
    <property type="entry name" value="Acyl-CoA N-acyltransferases (Nat)"/>
    <property type="match status" value="1"/>
</dbReference>
<proteinExistence type="predicted"/>
<evidence type="ECO:0000259" key="1">
    <source>
        <dbReference type="PROSITE" id="PS51186"/>
    </source>
</evidence>
<dbReference type="OrthoDB" id="9809751at2"/>
<dbReference type="GO" id="GO:0016747">
    <property type="term" value="F:acyltransferase activity, transferring groups other than amino-acyl groups"/>
    <property type="evidence" value="ECO:0007669"/>
    <property type="project" value="InterPro"/>
</dbReference>